<dbReference type="AlphaFoldDB" id="A0A2W2BIW8"/>
<dbReference type="InterPro" id="IPR008621">
    <property type="entry name" value="Cbb3-typ_cyt_oxidase_comp"/>
</dbReference>
<accession>A0A2W2BIW8</accession>
<dbReference type="CDD" id="cd01324">
    <property type="entry name" value="cbb3_Oxidase_CcoQ"/>
    <property type="match status" value="1"/>
</dbReference>
<keyword evidence="3" id="KW-1185">Reference proteome</keyword>
<comment type="caution">
    <text evidence="2">The sequence shown here is derived from an EMBL/GenBank/DDBJ whole genome shotgun (WGS) entry which is preliminary data.</text>
</comment>
<keyword evidence="1" id="KW-1133">Transmembrane helix</keyword>
<sequence>MEHYTFLRQLADSWGLVVMFLFFVGAILFVFRPGSKEQYAELAKIPLQNGSED</sequence>
<dbReference type="RefSeq" id="WP_111199421.1">
    <property type="nucleotide sequence ID" value="NZ_QKVK01000007.1"/>
</dbReference>
<keyword evidence="1" id="KW-0472">Membrane</keyword>
<name>A0A2W2BIW8_9HYPH</name>
<dbReference type="Proteomes" id="UP000248795">
    <property type="component" value="Unassembled WGS sequence"/>
</dbReference>
<gene>
    <name evidence="2" type="ORF">DK847_15445</name>
</gene>
<proteinExistence type="predicted"/>
<dbReference type="Pfam" id="PF05545">
    <property type="entry name" value="FixQ"/>
    <property type="match status" value="1"/>
</dbReference>
<organism evidence="2 3">
    <name type="scientific">Aestuariivirga litoralis</name>
    <dbReference type="NCBI Taxonomy" id="2650924"/>
    <lineage>
        <taxon>Bacteria</taxon>
        <taxon>Pseudomonadati</taxon>
        <taxon>Pseudomonadota</taxon>
        <taxon>Alphaproteobacteria</taxon>
        <taxon>Hyphomicrobiales</taxon>
        <taxon>Aestuariivirgaceae</taxon>
        <taxon>Aestuariivirga</taxon>
    </lineage>
</organism>
<protein>
    <submittedName>
        <fullName evidence="2">CcoQ/FixQ family Cbb3-type cytochrome c oxidase assembly chaperone</fullName>
    </submittedName>
</protein>
<keyword evidence="1" id="KW-0812">Transmembrane</keyword>
<dbReference type="EMBL" id="QKVK01000007">
    <property type="protein sequence ID" value="PZF76129.1"/>
    <property type="molecule type" value="Genomic_DNA"/>
</dbReference>
<evidence type="ECO:0000256" key="1">
    <source>
        <dbReference type="SAM" id="Phobius"/>
    </source>
</evidence>
<feature type="transmembrane region" description="Helical" evidence="1">
    <location>
        <begin position="13"/>
        <end position="31"/>
    </location>
</feature>
<reference evidence="3" key="1">
    <citation type="submission" date="2018-06" db="EMBL/GenBank/DDBJ databases">
        <title>Aestuariibacter litoralis strain KCTC 52945T.</title>
        <authorList>
            <person name="Li X."/>
            <person name="Salam N."/>
            <person name="Li J.-L."/>
            <person name="Chen Y.-M."/>
            <person name="Yang Z.-W."/>
            <person name="Zhang L.-Y."/>
            <person name="Han M.-X."/>
            <person name="Xiao M."/>
            <person name="Li W.-J."/>
        </authorList>
    </citation>
    <scope>NUCLEOTIDE SEQUENCE [LARGE SCALE GENOMIC DNA]</scope>
    <source>
        <strain evidence="3">KCTC 52945</strain>
    </source>
</reference>
<evidence type="ECO:0000313" key="3">
    <source>
        <dbReference type="Proteomes" id="UP000248795"/>
    </source>
</evidence>
<evidence type="ECO:0000313" key="2">
    <source>
        <dbReference type="EMBL" id="PZF76129.1"/>
    </source>
</evidence>